<dbReference type="InterPro" id="IPR009678">
    <property type="entry name" value="Phage_tail_completion_R"/>
</dbReference>
<evidence type="ECO:0000313" key="1">
    <source>
        <dbReference type="EMBL" id="QWQ19377.2"/>
    </source>
</evidence>
<evidence type="ECO:0000313" key="2">
    <source>
        <dbReference type="Proteomes" id="UP000682358"/>
    </source>
</evidence>
<protein>
    <submittedName>
        <fullName evidence="1">Phage tail protein</fullName>
    </submittedName>
</protein>
<dbReference type="EMBL" id="CP076405">
    <property type="protein sequence ID" value="QWQ19377.2"/>
    <property type="molecule type" value="Genomic_DNA"/>
</dbReference>
<reference evidence="1" key="1">
    <citation type="submission" date="2021-06" db="EMBL/GenBank/DDBJ databases">
        <title>Emergence of genetically related NDM-1-producing Providencia rettgeri strains in Argentina.</title>
        <authorList>
            <person name="Pasteran F."/>
            <person name="Meo A."/>
            <person name="Gomez S."/>
            <person name="Derdoy L."/>
            <person name="Albronoz E."/>
            <person name="Faccone D."/>
            <person name="Guerriero L."/>
            <person name="Archuby D."/>
            <person name="Tarzia A."/>
            <person name="Lopez M."/>
            <person name="Corso A."/>
        </authorList>
    </citation>
    <scope>NUCLEOTIDE SEQUENCE</scope>
    <source>
        <strain evidence="1">PreM15628</strain>
    </source>
</reference>
<proteinExistence type="predicted"/>
<dbReference type="Pfam" id="PF06891">
    <property type="entry name" value="P2_Phage_GpR"/>
    <property type="match status" value="1"/>
</dbReference>
<dbReference type="Proteomes" id="UP000682358">
    <property type="component" value="Chromosome"/>
</dbReference>
<dbReference type="AlphaFoldDB" id="A0AAJ4TH73"/>
<sequence length="154" mass="17909">MKKLINLREYLDSKIPFLKDNPENLYLFVENGRIISTLEETPSFEYEYTANIIIERYSGDQNVLIAVVNDWLRKNQSDISANPAKRQQDFRFEAVILDNKTAHISIDLNLTERVLAIDNDGKYVIEATPEPANPFNEWPTTRWMMILCVNLTVN</sequence>
<gene>
    <name evidence="1" type="ORF">KOF27_12085</name>
</gene>
<name>A0AAJ4TH73_PRORE</name>
<organism evidence="1 2">
    <name type="scientific">Providencia rettgeri</name>
    <dbReference type="NCBI Taxonomy" id="587"/>
    <lineage>
        <taxon>Bacteria</taxon>
        <taxon>Pseudomonadati</taxon>
        <taxon>Pseudomonadota</taxon>
        <taxon>Gammaproteobacteria</taxon>
        <taxon>Enterobacterales</taxon>
        <taxon>Morganellaceae</taxon>
        <taxon>Providencia</taxon>
    </lineage>
</organism>
<accession>A0AAJ4TH73</accession>